<dbReference type="Pfam" id="PF06949">
    <property type="entry name" value="DUF1292"/>
    <property type="match status" value="1"/>
</dbReference>
<organism evidence="1 2">
    <name type="scientific">Gehongia tenuis</name>
    <dbReference type="NCBI Taxonomy" id="2763655"/>
    <lineage>
        <taxon>Bacteria</taxon>
        <taxon>Bacillati</taxon>
        <taxon>Bacillota</taxon>
        <taxon>Clostridia</taxon>
        <taxon>Christensenellales</taxon>
        <taxon>Christensenellaceae</taxon>
        <taxon>Gehongia</taxon>
    </lineage>
</organism>
<dbReference type="AlphaFoldDB" id="A0A926D669"/>
<name>A0A926D669_9FIRM</name>
<evidence type="ECO:0000313" key="1">
    <source>
        <dbReference type="EMBL" id="MBC8532077.1"/>
    </source>
</evidence>
<sequence>MDEERDVVVFEDEDGNELELDVIDYFNYNGQEYAILMDFSDLDECGCDACGHDHGEECGCDHVEKDVFVMKVVVDGDMEEFIPVEDETMNELEEIVQQRLDSWVEEEDEYDDE</sequence>
<comment type="caution">
    <text evidence="1">The sequence shown here is derived from an EMBL/GenBank/DDBJ whole genome shotgun (WGS) entry which is preliminary data.</text>
</comment>
<reference evidence="1" key="1">
    <citation type="submission" date="2020-08" db="EMBL/GenBank/DDBJ databases">
        <title>Genome public.</title>
        <authorList>
            <person name="Liu C."/>
            <person name="Sun Q."/>
        </authorList>
    </citation>
    <scope>NUCLEOTIDE SEQUENCE</scope>
    <source>
        <strain evidence="1">NSJ-53</strain>
    </source>
</reference>
<gene>
    <name evidence="1" type="ORF">H8696_09480</name>
</gene>
<dbReference type="RefSeq" id="WP_249317130.1">
    <property type="nucleotide sequence ID" value="NZ_JACRSR010000004.1"/>
</dbReference>
<evidence type="ECO:0000313" key="2">
    <source>
        <dbReference type="Proteomes" id="UP000623172"/>
    </source>
</evidence>
<protein>
    <submittedName>
        <fullName evidence="1">DUF1292 domain-containing protein</fullName>
    </submittedName>
</protein>
<dbReference type="EMBL" id="JACRSR010000004">
    <property type="protein sequence ID" value="MBC8532077.1"/>
    <property type="molecule type" value="Genomic_DNA"/>
</dbReference>
<dbReference type="InterPro" id="IPR009711">
    <property type="entry name" value="UPF0473"/>
</dbReference>
<proteinExistence type="predicted"/>
<keyword evidence="2" id="KW-1185">Reference proteome</keyword>
<dbReference type="Proteomes" id="UP000623172">
    <property type="component" value="Unassembled WGS sequence"/>
</dbReference>
<accession>A0A926D669</accession>